<name>S7PX30_GLOTA</name>
<evidence type="ECO:0008006" key="3">
    <source>
        <dbReference type="Google" id="ProtNLM"/>
    </source>
</evidence>
<accession>S7PX30</accession>
<dbReference type="RefSeq" id="XP_007869805.1">
    <property type="nucleotide sequence ID" value="XM_007871614.1"/>
</dbReference>
<dbReference type="EMBL" id="KB469309">
    <property type="protein sequence ID" value="EPQ51932.1"/>
    <property type="molecule type" value="Genomic_DNA"/>
</dbReference>
<dbReference type="InterPro" id="IPR032675">
    <property type="entry name" value="LRR_dom_sf"/>
</dbReference>
<dbReference type="HOGENOM" id="CLU_021164_0_0_1"/>
<reference evidence="1 2" key="1">
    <citation type="journal article" date="2012" name="Science">
        <title>The Paleozoic origin of enzymatic lignin decomposition reconstructed from 31 fungal genomes.</title>
        <authorList>
            <person name="Floudas D."/>
            <person name="Binder M."/>
            <person name="Riley R."/>
            <person name="Barry K."/>
            <person name="Blanchette R.A."/>
            <person name="Henrissat B."/>
            <person name="Martinez A.T."/>
            <person name="Otillar R."/>
            <person name="Spatafora J.W."/>
            <person name="Yadav J.S."/>
            <person name="Aerts A."/>
            <person name="Benoit I."/>
            <person name="Boyd A."/>
            <person name="Carlson A."/>
            <person name="Copeland A."/>
            <person name="Coutinho P.M."/>
            <person name="de Vries R.P."/>
            <person name="Ferreira P."/>
            <person name="Findley K."/>
            <person name="Foster B."/>
            <person name="Gaskell J."/>
            <person name="Glotzer D."/>
            <person name="Gorecki P."/>
            <person name="Heitman J."/>
            <person name="Hesse C."/>
            <person name="Hori C."/>
            <person name="Igarashi K."/>
            <person name="Jurgens J.A."/>
            <person name="Kallen N."/>
            <person name="Kersten P."/>
            <person name="Kohler A."/>
            <person name="Kuees U."/>
            <person name="Kumar T.K.A."/>
            <person name="Kuo A."/>
            <person name="LaButti K."/>
            <person name="Larrondo L.F."/>
            <person name="Lindquist E."/>
            <person name="Ling A."/>
            <person name="Lombard V."/>
            <person name="Lucas S."/>
            <person name="Lundell T."/>
            <person name="Martin R."/>
            <person name="McLaughlin D.J."/>
            <person name="Morgenstern I."/>
            <person name="Morin E."/>
            <person name="Murat C."/>
            <person name="Nagy L.G."/>
            <person name="Nolan M."/>
            <person name="Ohm R.A."/>
            <person name="Patyshakuliyeva A."/>
            <person name="Rokas A."/>
            <person name="Ruiz-Duenas F.J."/>
            <person name="Sabat G."/>
            <person name="Salamov A."/>
            <person name="Samejima M."/>
            <person name="Schmutz J."/>
            <person name="Slot J.C."/>
            <person name="St John F."/>
            <person name="Stenlid J."/>
            <person name="Sun H."/>
            <person name="Sun S."/>
            <person name="Syed K."/>
            <person name="Tsang A."/>
            <person name="Wiebenga A."/>
            <person name="Young D."/>
            <person name="Pisabarro A."/>
            <person name="Eastwood D.C."/>
            <person name="Martin F."/>
            <person name="Cullen D."/>
            <person name="Grigoriev I.V."/>
            <person name="Hibbett D.S."/>
        </authorList>
    </citation>
    <scope>NUCLEOTIDE SEQUENCE [LARGE SCALE GENOMIC DNA]</scope>
    <source>
        <strain evidence="1 2">ATCC 11539</strain>
    </source>
</reference>
<dbReference type="AlphaFoldDB" id="S7PX30"/>
<gene>
    <name evidence="1" type="ORF">GLOTRDRAFT_96150</name>
</gene>
<dbReference type="OMA" id="NARNHED"/>
<keyword evidence="2" id="KW-1185">Reference proteome</keyword>
<dbReference type="Proteomes" id="UP000030669">
    <property type="component" value="Unassembled WGS sequence"/>
</dbReference>
<dbReference type="OrthoDB" id="3354475at2759"/>
<proteinExistence type="predicted"/>
<dbReference type="KEGG" id="gtr:GLOTRDRAFT_96150"/>
<evidence type="ECO:0000313" key="1">
    <source>
        <dbReference type="EMBL" id="EPQ51932.1"/>
    </source>
</evidence>
<evidence type="ECO:0000313" key="2">
    <source>
        <dbReference type="Proteomes" id="UP000030669"/>
    </source>
</evidence>
<sequence>MHHCLYITEIIGKVVESLADDYYAASLNDDSELYVSLPNYDEYASALNALARMCKVFQEPALNALWWQQGSLGNLVRCMPKDLWEVTDNGELIFRGYPLPSEWDRFCFYTVKVRFILIGDADHQDVIAALSVHHRTPCFPNLQELHWCLRTDTLAYISFFLVPHLCKLHISLLGPFSPSRHLASFLDFVQAQTPSLKSLAFECGLHNRVNMYALLCRSTPSFTSLSTLKWDLPLTANDIVQIAVLPNVQTLKMTLMKDHTALLWSSRNAGHPYPALRHLILKADSLVTCAELLDYLRQRPLCSLQVGVKDFTFGDIMLLIDRLCCFPLLESLRGIVIRGSFNSPRTLVPLHLFQPLRLLRHLEGLQLLFQGGFTGQDATLLTLATSAYTHAEAEPSFSLQALAALGKHCPRLSSLSLAGLFINAMDDGYEATTPEEAMIYNLEISHLQLGQSRVSDPLAVAMFLSRLFPNLVTIWAMDENGGQVKWDAVKSNCTDGNMTTFDDKQTGIEQ</sequence>
<dbReference type="Gene3D" id="3.80.10.10">
    <property type="entry name" value="Ribonuclease Inhibitor"/>
    <property type="match status" value="1"/>
</dbReference>
<protein>
    <recommendedName>
        <fullName evidence="3">F-box domain-containing protein</fullName>
    </recommendedName>
</protein>
<organism evidence="1 2">
    <name type="scientific">Gloeophyllum trabeum (strain ATCC 11539 / FP-39264 / Madison 617)</name>
    <name type="common">Brown rot fungus</name>
    <dbReference type="NCBI Taxonomy" id="670483"/>
    <lineage>
        <taxon>Eukaryota</taxon>
        <taxon>Fungi</taxon>
        <taxon>Dikarya</taxon>
        <taxon>Basidiomycota</taxon>
        <taxon>Agaricomycotina</taxon>
        <taxon>Agaricomycetes</taxon>
        <taxon>Gloeophyllales</taxon>
        <taxon>Gloeophyllaceae</taxon>
        <taxon>Gloeophyllum</taxon>
    </lineage>
</organism>
<dbReference type="GeneID" id="19309806"/>